<name>A0A5S9M8I2_BACIA</name>
<organism evidence="1 2">
    <name type="scientific">Bacillus safensis</name>
    <dbReference type="NCBI Taxonomy" id="561879"/>
    <lineage>
        <taxon>Bacteria</taxon>
        <taxon>Bacillati</taxon>
        <taxon>Bacillota</taxon>
        <taxon>Bacilli</taxon>
        <taxon>Bacillales</taxon>
        <taxon>Bacillaceae</taxon>
        <taxon>Bacillus</taxon>
    </lineage>
</organism>
<gene>
    <name evidence="1" type="primary">ykuJ</name>
    <name evidence="1" type="ORF">BsIDN1_25300</name>
</gene>
<dbReference type="SUPFAM" id="SSF143567">
    <property type="entry name" value="YkuJ-like"/>
    <property type="match status" value="1"/>
</dbReference>
<reference evidence="1 2" key="1">
    <citation type="submission" date="2019-12" db="EMBL/GenBank/DDBJ databases">
        <title>Full genome sequence of a Bacillus safensis strain isolated from commercially available natto in Indonesia.</title>
        <authorList>
            <person name="Yoshida M."/>
            <person name="Uomi M."/>
            <person name="Waturangi D."/>
            <person name="Ekaputri J.J."/>
            <person name="Setiamarga D.H.E."/>
        </authorList>
    </citation>
    <scope>NUCLEOTIDE SEQUENCE [LARGE SCALE GENOMIC DNA]</scope>
    <source>
        <strain evidence="1 2">IDN1</strain>
    </source>
</reference>
<dbReference type="InterPro" id="IPR014904">
    <property type="entry name" value="YkuJ-like"/>
</dbReference>
<accession>A0A5S9M8I2</accession>
<protein>
    <recommendedName>
        <fullName evidence="3">DUF1797 domain-containing protein</fullName>
    </recommendedName>
</protein>
<evidence type="ECO:0008006" key="3">
    <source>
        <dbReference type="Google" id="ProtNLM"/>
    </source>
</evidence>
<dbReference type="Proteomes" id="UP000464658">
    <property type="component" value="Chromosome"/>
</dbReference>
<sequence>MSQLMGIITRLQSLQETAEAANEPAQRYFEVNGEKICSVKYFEKNQTFELTVFQQGDKPNTFPFDNIDMISIEIFELLNPKLNRMKCFF</sequence>
<proteinExistence type="predicted"/>
<evidence type="ECO:0000313" key="2">
    <source>
        <dbReference type="Proteomes" id="UP000464658"/>
    </source>
</evidence>
<dbReference type="EMBL" id="AP021906">
    <property type="protein sequence ID" value="BBP88912.1"/>
    <property type="molecule type" value="Genomic_DNA"/>
</dbReference>
<dbReference type="PIRSF" id="PIRSF037356">
    <property type="entry name" value="DUF1797"/>
    <property type="match status" value="1"/>
</dbReference>
<evidence type="ECO:0000313" key="1">
    <source>
        <dbReference type="EMBL" id="BBP88912.1"/>
    </source>
</evidence>
<dbReference type="AlphaFoldDB" id="A0A5S9M8I2"/>
<dbReference type="InterPro" id="IPR038073">
    <property type="entry name" value="YkuJ-like_sf"/>
</dbReference>
<dbReference type="Gene3D" id="3.30.720.20">
    <property type="entry name" value="Protein of unknown function DUF1797"/>
    <property type="match status" value="1"/>
</dbReference>
<dbReference type="Pfam" id="PF08796">
    <property type="entry name" value="DUF1797"/>
    <property type="match status" value="1"/>
</dbReference>